<reference evidence="2" key="1">
    <citation type="submission" date="2016-11" db="UniProtKB">
        <authorList>
            <consortium name="WormBaseParasite"/>
        </authorList>
    </citation>
    <scope>IDENTIFICATION</scope>
    <source>
        <strain evidence="2">KR3021</strain>
    </source>
</reference>
<accession>A0AC35TZY3</accession>
<sequence>MKYIIILFLTFVFCLTNTYQFSLGLRKEQSVGAKGITLCNGKPFEMVNIQLFEKDRNSFNDLMNRQYSDYFGRFSLYGSEKEFNTITPLIIIEHQCNTKGKERVINLLNKLVINFVLSAKD</sequence>
<name>A0AC35TZY3_9BILA</name>
<proteinExistence type="predicted"/>
<dbReference type="Proteomes" id="UP000095286">
    <property type="component" value="Unplaced"/>
</dbReference>
<organism evidence="1 2">
    <name type="scientific">Rhabditophanes sp. KR3021</name>
    <dbReference type="NCBI Taxonomy" id="114890"/>
    <lineage>
        <taxon>Eukaryota</taxon>
        <taxon>Metazoa</taxon>
        <taxon>Ecdysozoa</taxon>
        <taxon>Nematoda</taxon>
        <taxon>Chromadorea</taxon>
        <taxon>Rhabditida</taxon>
        <taxon>Tylenchina</taxon>
        <taxon>Panagrolaimomorpha</taxon>
        <taxon>Strongyloidoidea</taxon>
        <taxon>Alloionematidae</taxon>
        <taxon>Rhabditophanes</taxon>
    </lineage>
</organism>
<evidence type="ECO:0000313" key="1">
    <source>
        <dbReference type="Proteomes" id="UP000095286"/>
    </source>
</evidence>
<evidence type="ECO:0000313" key="2">
    <source>
        <dbReference type="WBParaSite" id="RSKR_0000605300.1"/>
    </source>
</evidence>
<dbReference type="WBParaSite" id="RSKR_0000605300.1">
    <property type="protein sequence ID" value="RSKR_0000605300.1"/>
    <property type="gene ID" value="RSKR_0000605300"/>
</dbReference>
<protein>
    <submittedName>
        <fullName evidence="2">Transthyretin-like family protein</fullName>
    </submittedName>
</protein>